<keyword evidence="7" id="KW-1185">Reference proteome</keyword>
<gene>
    <name evidence="6" type="primary">suhR</name>
    <name evidence="6" type="ORF">GCM10022215_13380</name>
</gene>
<dbReference type="Gene3D" id="3.40.1090.10">
    <property type="entry name" value="Cytosolic phospholipase A2 catalytic domain"/>
    <property type="match status" value="1"/>
</dbReference>
<name>A0ABP7XG34_9ACTN</name>
<keyword evidence="4" id="KW-1133">Transmembrane helix</keyword>
<comment type="caution">
    <text evidence="2">Lacks conserved residue(s) required for the propagation of feature annotation.</text>
</comment>
<feature type="active site" description="Proton acceptor" evidence="2">
    <location>
        <position position="393"/>
    </location>
</feature>
<dbReference type="PROSITE" id="PS51635">
    <property type="entry name" value="PNPLA"/>
    <property type="match status" value="1"/>
</dbReference>
<feature type="region of interest" description="Disordered" evidence="3">
    <location>
        <begin position="571"/>
        <end position="590"/>
    </location>
</feature>
<accession>A0ABP7XG34</accession>
<feature type="short sequence motif" description="GXSXG" evidence="2">
    <location>
        <begin position="44"/>
        <end position="48"/>
    </location>
</feature>
<evidence type="ECO:0000313" key="7">
    <source>
        <dbReference type="Proteomes" id="UP001501495"/>
    </source>
</evidence>
<dbReference type="EMBL" id="BAAAZH010000011">
    <property type="protein sequence ID" value="GAA4114955.1"/>
    <property type="molecule type" value="Genomic_DNA"/>
</dbReference>
<sequence length="652" mass="69132">MSRYPTEPPLECDLVMKGGVTSGVLYPTAVCELATTYRFRSVGGTSAGAIAAAATAAAEVGRASGGFERLAGLPHRLTEPCANGRSTLFNLFQPARDRGSARLFGVLTAGMRTPAAPRRAAAAALVRGYAGRMGVGVLPGLALLLLGVVGGGWASVLAGGIGGVVVAAIGVLAAAASGLWSDLGQVRRFGLCAGMPGTPTRGRGPVGAPAPLALTPWLHRELQTLAGLDPDGDPLTFGHLQDAGVELRMMTTDLTQGQPVTMPWLNREYFFDPAEFAELFPPAIVEWMVDHAPAADPSPGEAFATAVRRLQNAPLLPWPDARDLPVLVATRMSLSFPGLLQAVPLHATNWAHPDNRAASAAVDEWRREHGDTDPARAAAEVPRARRQRTWFSDGGICANLPVHLFDSPLPGRPTFAINLDPFGDTRRRSADEAENSYLPAGSGGGRFRPWRTLDDARPAGLLGFGGAILDTARNWVDEQQLTMPGYSGRVVTIFQGSDEGGLNLDMPPEVVGHLAARGAGAGRRLLDRFAGAEPGVRDAEGWTLHRWTRLRLTLAGYQQWVDRFATAYSRPAPAAAPDDRPGDRPGYPDLLALHPDDLPGYRPSATHLAELARHAADLAADAAGWDPDAAADAAPRPRPALRLTPEMDESRR</sequence>
<organism evidence="6 7">
    <name type="scientific">Nocardioides fonticola</name>
    <dbReference type="NCBI Taxonomy" id="450363"/>
    <lineage>
        <taxon>Bacteria</taxon>
        <taxon>Bacillati</taxon>
        <taxon>Actinomycetota</taxon>
        <taxon>Actinomycetes</taxon>
        <taxon>Propionibacteriales</taxon>
        <taxon>Nocardioidaceae</taxon>
        <taxon>Nocardioides</taxon>
    </lineage>
</organism>
<protein>
    <submittedName>
        <fullName evidence="6">RpoH suppressor SuhR</fullName>
    </submittedName>
</protein>
<keyword evidence="4" id="KW-0472">Membrane</keyword>
<dbReference type="SUPFAM" id="SSF52151">
    <property type="entry name" value="FabD/lysophospholipase-like"/>
    <property type="match status" value="1"/>
</dbReference>
<evidence type="ECO:0000256" key="2">
    <source>
        <dbReference type="PROSITE-ProRule" id="PRU01161"/>
    </source>
</evidence>
<feature type="domain" description="PNPLA" evidence="5">
    <location>
        <begin position="14"/>
        <end position="406"/>
    </location>
</feature>
<evidence type="ECO:0000256" key="4">
    <source>
        <dbReference type="SAM" id="Phobius"/>
    </source>
</evidence>
<feature type="transmembrane region" description="Helical" evidence="4">
    <location>
        <begin position="135"/>
        <end position="154"/>
    </location>
</feature>
<feature type="transmembrane region" description="Helical" evidence="4">
    <location>
        <begin position="160"/>
        <end position="180"/>
    </location>
</feature>
<dbReference type="InterPro" id="IPR016035">
    <property type="entry name" value="Acyl_Trfase/lysoPLipase"/>
</dbReference>
<feature type="region of interest" description="Disordered" evidence="3">
    <location>
        <begin position="626"/>
        <end position="652"/>
    </location>
</feature>
<comment type="caution">
    <text evidence="6">The sequence shown here is derived from an EMBL/GenBank/DDBJ whole genome shotgun (WGS) entry which is preliminary data.</text>
</comment>
<feature type="short sequence motif" description="DGA/G" evidence="2">
    <location>
        <begin position="393"/>
        <end position="395"/>
    </location>
</feature>
<evidence type="ECO:0000313" key="6">
    <source>
        <dbReference type="EMBL" id="GAA4114955.1"/>
    </source>
</evidence>
<dbReference type="RefSeq" id="WP_344732510.1">
    <property type="nucleotide sequence ID" value="NZ_BAAAZH010000011.1"/>
</dbReference>
<evidence type="ECO:0000256" key="3">
    <source>
        <dbReference type="SAM" id="MobiDB-lite"/>
    </source>
</evidence>
<evidence type="ECO:0000256" key="1">
    <source>
        <dbReference type="ARBA" id="ARBA00023098"/>
    </source>
</evidence>
<keyword evidence="2" id="KW-0442">Lipid degradation</keyword>
<keyword evidence="2" id="KW-0378">Hydrolase</keyword>
<proteinExistence type="predicted"/>
<keyword evidence="1 2" id="KW-0443">Lipid metabolism</keyword>
<keyword evidence="4" id="KW-0812">Transmembrane</keyword>
<dbReference type="InterPro" id="IPR002641">
    <property type="entry name" value="PNPLA_dom"/>
</dbReference>
<dbReference type="Proteomes" id="UP001501495">
    <property type="component" value="Unassembled WGS sequence"/>
</dbReference>
<feature type="active site" description="Nucleophile" evidence="2">
    <location>
        <position position="46"/>
    </location>
</feature>
<evidence type="ECO:0000259" key="5">
    <source>
        <dbReference type="PROSITE" id="PS51635"/>
    </source>
</evidence>
<reference evidence="7" key="1">
    <citation type="journal article" date="2019" name="Int. J. Syst. Evol. Microbiol.">
        <title>The Global Catalogue of Microorganisms (GCM) 10K type strain sequencing project: providing services to taxonomists for standard genome sequencing and annotation.</title>
        <authorList>
            <consortium name="The Broad Institute Genomics Platform"/>
            <consortium name="The Broad Institute Genome Sequencing Center for Infectious Disease"/>
            <person name="Wu L."/>
            <person name="Ma J."/>
        </authorList>
    </citation>
    <scope>NUCLEOTIDE SEQUENCE [LARGE SCALE GENOMIC DNA]</scope>
    <source>
        <strain evidence="7">JCM 16703</strain>
    </source>
</reference>